<name>A0A395GL25_9EURO</name>
<proteinExistence type="predicted"/>
<accession>A0A395GL25</accession>
<dbReference type="VEuPathDB" id="FungiDB:BO80DRAFT_245822"/>
<evidence type="ECO:0000313" key="2">
    <source>
        <dbReference type="Proteomes" id="UP000249402"/>
    </source>
</evidence>
<dbReference type="GeneID" id="37219455"/>
<protein>
    <submittedName>
        <fullName evidence="1">Uncharacterized protein</fullName>
    </submittedName>
</protein>
<evidence type="ECO:0000313" key="1">
    <source>
        <dbReference type="EMBL" id="RAK95996.1"/>
    </source>
</evidence>
<sequence length="101" mass="11027">MTEIGRILYSSGLMVCFVSLSRIEIAVASTAEAFFPGPRLETNPKFEMHWPTDSTGPCSPAGYINSACRAKFLLLSSHRTIPPPCKSHSALELPCSFCSFL</sequence>
<dbReference type="EMBL" id="KZ824482">
    <property type="protein sequence ID" value="RAK95996.1"/>
    <property type="molecule type" value="Genomic_DNA"/>
</dbReference>
<keyword evidence="2" id="KW-1185">Reference proteome</keyword>
<dbReference type="Proteomes" id="UP000249402">
    <property type="component" value="Unassembled WGS sequence"/>
</dbReference>
<reference evidence="1 2" key="1">
    <citation type="submission" date="2018-02" db="EMBL/GenBank/DDBJ databases">
        <title>The genomes of Aspergillus section Nigri reveals drivers in fungal speciation.</title>
        <authorList>
            <consortium name="DOE Joint Genome Institute"/>
            <person name="Vesth T.C."/>
            <person name="Nybo J."/>
            <person name="Theobald S."/>
            <person name="Brandl J."/>
            <person name="Frisvad J.C."/>
            <person name="Nielsen K.F."/>
            <person name="Lyhne E.K."/>
            <person name="Kogle M.E."/>
            <person name="Kuo A."/>
            <person name="Riley R."/>
            <person name="Clum A."/>
            <person name="Nolan M."/>
            <person name="Lipzen A."/>
            <person name="Salamov A."/>
            <person name="Henrissat B."/>
            <person name="Wiebenga A."/>
            <person name="De vries R.P."/>
            <person name="Grigoriev I.V."/>
            <person name="Mortensen U.H."/>
            <person name="Andersen M.R."/>
            <person name="Baker S.E."/>
        </authorList>
    </citation>
    <scope>NUCLEOTIDE SEQUENCE [LARGE SCALE GENOMIC DNA]</scope>
    <source>
        <strain evidence="1 2">CBS 121593</strain>
    </source>
</reference>
<dbReference type="RefSeq" id="XP_025570324.1">
    <property type="nucleotide sequence ID" value="XM_025714590.1"/>
</dbReference>
<dbReference type="AlphaFoldDB" id="A0A395GL25"/>
<organism evidence="1 2">
    <name type="scientific">Aspergillus ibericus CBS 121593</name>
    <dbReference type="NCBI Taxonomy" id="1448316"/>
    <lineage>
        <taxon>Eukaryota</taxon>
        <taxon>Fungi</taxon>
        <taxon>Dikarya</taxon>
        <taxon>Ascomycota</taxon>
        <taxon>Pezizomycotina</taxon>
        <taxon>Eurotiomycetes</taxon>
        <taxon>Eurotiomycetidae</taxon>
        <taxon>Eurotiales</taxon>
        <taxon>Aspergillaceae</taxon>
        <taxon>Aspergillus</taxon>
        <taxon>Aspergillus subgen. Circumdati</taxon>
    </lineage>
</organism>
<gene>
    <name evidence="1" type="ORF">BO80DRAFT_245822</name>
</gene>